<organism evidence="1 2">
    <name type="scientific">Nocardioides abyssi</name>
    <dbReference type="NCBI Taxonomy" id="3058370"/>
    <lineage>
        <taxon>Bacteria</taxon>
        <taxon>Bacillati</taxon>
        <taxon>Actinomycetota</taxon>
        <taxon>Actinomycetes</taxon>
        <taxon>Propionibacteriales</taxon>
        <taxon>Nocardioidaceae</taxon>
        <taxon>Nocardioides</taxon>
    </lineage>
</organism>
<evidence type="ECO:0008006" key="3">
    <source>
        <dbReference type="Google" id="ProtNLM"/>
    </source>
</evidence>
<dbReference type="EMBL" id="JAUHJR010000011">
    <property type="protein sequence ID" value="MDN4163355.1"/>
    <property type="molecule type" value="Genomic_DNA"/>
</dbReference>
<name>A0ABT8EYV2_9ACTN</name>
<comment type="caution">
    <text evidence="1">The sequence shown here is derived from an EMBL/GenBank/DDBJ whole genome shotgun (WGS) entry which is preliminary data.</text>
</comment>
<reference evidence="1" key="1">
    <citation type="submission" date="2023-06" db="EMBL/GenBank/DDBJ databases">
        <title>Draft genome sequence of Nocardioides sp. SOB72.</title>
        <authorList>
            <person name="Zhang G."/>
        </authorList>
    </citation>
    <scope>NUCLEOTIDE SEQUENCE</scope>
    <source>
        <strain evidence="1">SOB72</strain>
    </source>
</reference>
<dbReference type="Proteomes" id="UP001168537">
    <property type="component" value="Unassembled WGS sequence"/>
</dbReference>
<gene>
    <name evidence="1" type="ORF">QWY29_18435</name>
</gene>
<evidence type="ECO:0000313" key="2">
    <source>
        <dbReference type="Proteomes" id="UP001168537"/>
    </source>
</evidence>
<protein>
    <recommendedName>
        <fullName evidence="3">Helix-turn-helix domain-containing protein</fullName>
    </recommendedName>
</protein>
<dbReference type="RefSeq" id="WP_300962650.1">
    <property type="nucleotide sequence ID" value="NZ_JAUHJR010000011.1"/>
</dbReference>
<accession>A0ABT8EYV2</accession>
<evidence type="ECO:0000313" key="1">
    <source>
        <dbReference type="EMBL" id="MDN4163355.1"/>
    </source>
</evidence>
<proteinExistence type="predicted"/>
<keyword evidence="2" id="KW-1185">Reference proteome</keyword>
<sequence length="187" mass="20659">MFEVQADGFTEVPWIDGDDRWTVVVEWGDIDGRREAVGLRLRQASPPRRPVTTSTLRRLRVADVVAQARQQEYEKHGGSLVAAYREAEAGNRENQHLLEQVSPGLIEDMEREAARFGDGGRGRPREYGEDHYAAVAAIYVEALAAGLPPLQAVARTRHVSRPTAARWVARARALGLLGPTTPGRASR</sequence>